<dbReference type="SUPFAM" id="SSF54368">
    <property type="entry name" value="Glutamine synthetase, N-terminal domain"/>
    <property type="match status" value="1"/>
</dbReference>
<keyword evidence="2" id="KW-0436">Ligase</keyword>
<dbReference type="GO" id="GO:0006576">
    <property type="term" value="P:biogenic amine metabolic process"/>
    <property type="evidence" value="ECO:0007669"/>
    <property type="project" value="UniProtKB-ARBA"/>
</dbReference>
<dbReference type="InterPro" id="IPR036651">
    <property type="entry name" value="Gln_synt_N_sf"/>
</dbReference>
<dbReference type="GO" id="GO:0006542">
    <property type="term" value="P:glutamine biosynthetic process"/>
    <property type="evidence" value="ECO:0007669"/>
    <property type="project" value="InterPro"/>
</dbReference>
<comment type="similarity">
    <text evidence="1 5 6">Belongs to the glutamine synthetase family.</text>
</comment>
<name>A0A9D1S0B0_9MICC</name>
<dbReference type="PANTHER" id="PTHR43785">
    <property type="entry name" value="GAMMA-GLUTAMYLPUTRESCINE SYNTHETASE"/>
    <property type="match status" value="1"/>
</dbReference>
<feature type="domain" description="GS beta-grasp" evidence="8">
    <location>
        <begin position="56"/>
        <end position="152"/>
    </location>
</feature>
<evidence type="ECO:0000313" key="10">
    <source>
        <dbReference type="EMBL" id="HIW99074.1"/>
    </source>
</evidence>
<dbReference type="FunFam" id="3.30.590.10:FF:000005">
    <property type="entry name" value="Probable glutamine synthetase"/>
    <property type="match status" value="1"/>
</dbReference>
<dbReference type="GO" id="GO:0004356">
    <property type="term" value="F:glutamine synthetase activity"/>
    <property type="evidence" value="ECO:0007669"/>
    <property type="project" value="InterPro"/>
</dbReference>
<accession>A0A9D1S0B0</accession>
<dbReference type="EMBL" id="DXGD01000108">
    <property type="protein sequence ID" value="HIW99074.1"/>
    <property type="molecule type" value="Genomic_DNA"/>
</dbReference>
<keyword evidence="4" id="KW-0067">ATP-binding</keyword>
<evidence type="ECO:0000256" key="7">
    <source>
        <dbReference type="SAM" id="MobiDB-lite"/>
    </source>
</evidence>
<dbReference type="PANTHER" id="PTHR43785:SF12">
    <property type="entry name" value="TYPE-1 GLUTAMINE SYNTHETASE 2"/>
    <property type="match status" value="1"/>
</dbReference>
<feature type="domain" description="GS catalytic" evidence="9">
    <location>
        <begin position="159"/>
        <end position="490"/>
    </location>
</feature>
<dbReference type="InterPro" id="IPR008146">
    <property type="entry name" value="Gln_synth_cat_dom"/>
</dbReference>
<evidence type="ECO:0000256" key="1">
    <source>
        <dbReference type="ARBA" id="ARBA00009897"/>
    </source>
</evidence>
<evidence type="ECO:0000256" key="6">
    <source>
        <dbReference type="RuleBase" id="RU000384"/>
    </source>
</evidence>
<evidence type="ECO:0000256" key="5">
    <source>
        <dbReference type="PROSITE-ProRule" id="PRU01330"/>
    </source>
</evidence>
<reference evidence="10" key="2">
    <citation type="submission" date="2021-04" db="EMBL/GenBank/DDBJ databases">
        <authorList>
            <person name="Gilroy R."/>
        </authorList>
    </citation>
    <scope>NUCLEOTIDE SEQUENCE</scope>
    <source>
        <strain evidence="10">ChiHejej3B27-3195</strain>
    </source>
</reference>
<dbReference type="FunFam" id="3.10.20.70:FF:000015">
    <property type="entry name" value="Putative glutamine synthetase"/>
    <property type="match status" value="1"/>
</dbReference>
<organism evidence="10 11">
    <name type="scientific">Candidatus Nesterenkonia stercoripullorum</name>
    <dbReference type="NCBI Taxonomy" id="2838701"/>
    <lineage>
        <taxon>Bacteria</taxon>
        <taxon>Bacillati</taxon>
        <taxon>Actinomycetota</taxon>
        <taxon>Actinomycetes</taxon>
        <taxon>Micrococcales</taxon>
        <taxon>Micrococcaceae</taxon>
        <taxon>Nesterenkonia</taxon>
    </lineage>
</organism>
<evidence type="ECO:0000256" key="2">
    <source>
        <dbReference type="ARBA" id="ARBA00022598"/>
    </source>
</evidence>
<dbReference type="PROSITE" id="PS51987">
    <property type="entry name" value="GS_CATALYTIC"/>
    <property type="match status" value="1"/>
</dbReference>
<keyword evidence="3" id="KW-0547">Nucleotide-binding</keyword>
<proteinExistence type="inferred from homology"/>
<evidence type="ECO:0000256" key="3">
    <source>
        <dbReference type="ARBA" id="ARBA00022741"/>
    </source>
</evidence>
<dbReference type="GO" id="GO:0042402">
    <property type="term" value="P:biogenic amine catabolic process"/>
    <property type="evidence" value="ECO:0007669"/>
    <property type="project" value="UniProtKB-ARBA"/>
</dbReference>
<evidence type="ECO:0000259" key="9">
    <source>
        <dbReference type="PROSITE" id="PS51987"/>
    </source>
</evidence>
<dbReference type="AlphaFoldDB" id="A0A9D1S0B0"/>
<dbReference type="PROSITE" id="PS51986">
    <property type="entry name" value="GS_BETA_GRASP"/>
    <property type="match status" value="1"/>
</dbReference>
<gene>
    <name evidence="10" type="ORF">H9871_02920</name>
</gene>
<reference evidence="10" key="1">
    <citation type="journal article" date="2021" name="PeerJ">
        <title>Extensive microbial diversity within the chicken gut microbiome revealed by metagenomics and culture.</title>
        <authorList>
            <person name="Gilroy R."/>
            <person name="Ravi A."/>
            <person name="Getino M."/>
            <person name="Pursley I."/>
            <person name="Horton D.L."/>
            <person name="Alikhan N.F."/>
            <person name="Baker D."/>
            <person name="Gharbi K."/>
            <person name="Hall N."/>
            <person name="Watson M."/>
            <person name="Adriaenssens E.M."/>
            <person name="Foster-Nyarko E."/>
            <person name="Jarju S."/>
            <person name="Secka A."/>
            <person name="Antonio M."/>
            <person name="Oren A."/>
            <person name="Chaudhuri R.R."/>
            <person name="La Ragione R."/>
            <person name="Hildebrand F."/>
            <person name="Pallen M.J."/>
        </authorList>
    </citation>
    <scope>NUCLEOTIDE SEQUENCE</scope>
    <source>
        <strain evidence="10">ChiHejej3B27-3195</strain>
    </source>
</reference>
<dbReference type="SMART" id="SM01230">
    <property type="entry name" value="Gln-synt_C"/>
    <property type="match status" value="1"/>
</dbReference>
<dbReference type="InterPro" id="IPR014746">
    <property type="entry name" value="Gln_synth/guanido_kin_cat_dom"/>
</dbReference>
<dbReference type="Pfam" id="PF00120">
    <property type="entry name" value="Gln-synt_C"/>
    <property type="match status" value="1"/>
</dbReference>
<protein>
    <submittedName>
        <fullName evidence="10">Glutamine synthetase family protein</fullName>
    </submittedName>
</protein>
<dbReference type="InterPro" id="IPR008147">
    <property type="entry name" value="Gln_synt_N"/>
</dbReference>
<dbReference type="GO" id="GO:0005524">
    <property type="term" value="F:ATP binding"/>
    <property type="evidence" value="ECO:0007669"/>
    <property type="project" value="UniProtKB-KW"/>
</dbReference>
<dbReference type="SUPFAM" id="SSF55931">
    <property type="entry name" value="Glutamine synthetase/guanido kinase"/>
    <property type="match status" value="1"/>
</dbReference>
<evidence type="ECO:0000256" key="4">
    <source>
        <dbReference type="ARBA" id="ARBA00022840"/>
    </source>
</evidence>
<evidence type="ECO:0000313" key="11">
    <source>
        <dbReference type="Proteomes" id="UP000824151"/>
    </source>
</evidence>
<dbReference type="Gene3D" id="3.30.590.10">
    <property type="entry name" value="Glutamine synthetase/guanido kinase, catalytic domain"/>
    <property type="match status" value="1"/>
</dbReference>
<sequence>MNRPSGPADRAENDTAPSPPAPEDPGRPALNRLVSAGSNQAPVLTLEELRALVDTGEIDTVVVAATDIQGRLQGKRLGARFFLEEALQHGTEGCDYLLAVDVEMTTVSGYEMSSWTTGYGDIVFVPDLGTLRHIPWQPGTALVICDLQWPDGRDVVASPRQILAAQMARLEALGLEAFAGTELEFITFDTGYEEAQLADYRDLRPSNLFNVDYSLLGTARVEPLLREIRNAMAGAGMYVEGSKGECNFGQHEITFRYDDAMTTCDNHSLYKNGAKEIAAQHGKSITFMAKYNQLEGSSCHIHMSLRSAEGDFVLPGEREHGFSTLMEHFIAGQLACLDDFTYFFAPNINSYKRFVEGSFAPTSLTWGTDNRTCALRVVGHGPSLRVEMRVGGADLNPYLATAALIAAGLHGIENKLPMPEITRGNAYDAGARSLPTNLRAARDLLSASQLAKDAFGADVVRHYVNSADVELAAFESAVTDWERRRGFERL</sequence>
<evidence type="ECO:0000259" key="8">
    <source>
        <dbReference type="PROSITE" id="PS51986"/>
    </source>
</evidence>
<feature type="region of interest" description="Disordered" evidence="7">
    <location>
        <begin position="1"/>
        <end position="32"/>
    </location>
</feature>
<dbReference type="Proteomes" id="UP000824151">
    <property type="component" value="Unassembled WGS sequence"/>
</dbReference>
<comment type="caution">
    <text evidence="10">The sequence shown here is derived from an EMBL/GenBank/DDBJ whole genome shotgun (WGS) entry which is preliminary data.</text>
</comment>
<dbReference type="Gene3D" id="3.10.20.70">
    <property type="entry name" value="Glutamine synthetase, N-terminal domain"/>
    <property type="match status" value="1"/>
</dbReference>